<evidence type="ECO:0000313" key="2">
    <source>
        <dbReference type="Proteomes" id="UP001231649"/>
    </source>
</evidence>
<proteinExistence type="predicted"/>
<dbReference type="Proteomes" id="UP001231649">
    <property type="component" value="Chromosome 22"/>
</dbReference>
<dbReference type="EMBL" id="CM056798">
    <property type="protein sequence ID" value="KAJ8711828.1"/>
    <property type="molecule type" value="Genomic_DNA"/>
</dbReference>
<evidence type="ECO:0000313" key="1">
    <source>
        <dbReference type="EMBL" id="KAJ8711828.1"/>
    </source>
</evidence>
<gene>
    <name evidence="1" type="ORF">PYW08_008782</name>
</gene>
<keyword evidence="2" id="KW-1185">Reference proteome</keyword>
<sequence>MFLIRIPNKVVIVTGANKGIGYETAKELSRRGGRVILACRNLTKAQEAASKIQAETGNDVVVKHLDLASFKSIVAFTKDIIKNEEKVDILINNAGTGVLDNSLTEDNLPIEAQVNHFGPFLLTMLLLPAMKNLEETARIINVTSIMHRFGTIENLDKQGKTFLERRRVYSNTKLANILFTQKLAEKVFMINDNIVVNCCHPGAVYTDIFQHQPTLVKLIFKLVFLTPRQGAQTPLFLALGRIKPGLRTSGRYFTNCKEVKPHSVALDHGKADRLWNLSLKVCFSTSQW</sequence>
<organism evidence="1 2">
    <name type="scientific">Mythimna loreyi</name>
    <dbReference type="NCBI Taxonomy" id="667449"/>
    <lineage>
        <taxon>Eukaryota</taxon>
        <taxon>Metazoa</taxon>
        <taxon>Ecdysozoa</taxon>
        <taxon>Arthropoda</taxon>
        <taxon>Hexapoda</taxon>
        <taxon>Insecta</taxon>
        <taxon>Pterygota</taxon>
        <taxon>Neoptera</taxon>
        <taxon>Endopterygota</taxon>
        <taxon>Lepidoptera</taxon>
        <taxon>Glossata</taxon>
        <taxon>Ditrysia</taxon>
        <taxon>Noctuoidea</taxon>
        <taxon>Noctuidae</taxon>
        <taxon>Noctuinae</taxon>
        <taxon>Hadenini</taxon>
        <taxon>Mythimna</taxon>
    </lineage>
</organism>
<name>A0ACC2Q9K5_9NEOP</name>
<protein>
    <submittedName>
        <fullName evidence="1">Uncharacterized protein</fullName>
    </submittedName>
</protein>
<comment type="caution">
    <text evidence="1">The sequence shown here is derived from an EMBL/GenBank/DDBJ whole genome shotgun (WGS) entry which is preliminary data.</text>
</comment>
<reference evidence="1" key="1">
    <citation type="submission" date="2023-03" db="EMBL/GenBank/DDBJ databases">
        <title>Chromosome-level genomes of two armyworms, Mythimna separata and Mythimna loreyi, provide insights into the biosynthesis and reception of sex pheromones.</title>
        <authorList>
            <person name="Zhao H."/>
        </authorList>
    </citation>
    <scope>NUCLEOTIDE SEQUENCE</scope>
    <source>
        <strain evidence="1">BeijingLab</strain>
    </source>
</reference>
<accession>A0ACC2Q9K5</accession>